<proteinExistence type="predicted"/>
<protein>
    <recommendedName>
        <fullName evidence="2">C-type lectin domain-containing protein</fullName>
    </recommendedName>
</protein>
<dbReference type="InterPro" id="IPR050111">
    <property type="entry name" value="C-type_lectin/snaclec_domain"/>
</dbReference>
<evidence type="ECO:0000259" key="2">
    <source>
        <dbReference type="PROSITE" id="PS50041"/>
    </source>
</evidence>
<keyword evidence="4" id="KW-1185">Reference proteome</keyword>
<evidence type="ECO:0000313" key="4">
    <source>
        <dbReference type="Proteomes" id="UP001562425"/>
    </source>
</evidence>
<dbReference type="CDD" id="cd00037">
    <property type="entry name" value="CLECT"/>
    <property type="match status" value="1"/>
</dbReference>
<sequence>MLQAKHTLTLKAILILLLIVQHVSPNYVKKYQIPNIRANWFKAVEFCHSIGMLLATVDSRADSESLISFIKSTDKFNEQACAFWLGGSDLSEEGTFSWQGTGKLVTYTNWSPGEPNNTNGTEDCIQLVYIPRFEQRWTWNDNACKRGYMYFVCESLPQNCIQEFK</sequence>
<feature type="signal peptide" evidence="1">
    <location>
        <begin position="1"/>
        <end position="25"/>
    </location>
</feature>
<keyword evidence="1" id="KW-0732">Signal</keyword>
<evidence type="ECO:0000256" key="1">
    <source>
        <dbReference type="SAM" id="SignalP"/>
    </source>
</evidence>
<dbReference type="Pfam" id="PF00059">
    <property type="entry name" value="Lectin_C"/>
    <property type="match status" value="1"/>
</dbReference>
<dbReference type="PANTHER" id="PTHR22803">
    <property type="entry name" value="MANNOSE, PHOSPHOLIPASE, LECTIN RECEPTOR RELATED"/>
    <property type="match status" value="1"/>
</dbReference>
<dbReference type="InterPro" id="IPR016187">
    <property type="entry name" value="CTDL_fold"/>
</dbReference>
<dbReference type="SUPFAM" id="SSF56436">
    <property type="entry name" value="C-type lectin-like"/>
    <property type="match status" value="1"/>
</dbReference>
<gene>
    <name evidence="3" type="ORF">pipiens_019188</name>
</gene>
<dbReference type="AlphaFoldDB" id="A0ABD1DVS9"/>
<dbReference type="Proteomes" id="UP001562425">
    <property type="component" value="Unassembled WGS sequence"/>
</dbReference>
<dbReference type="SMART" id="SM00034">
    <property type="entry name" value="CLECT"/>
    <property type="match status" value="1"/>
</dbReference>
<name>A0ABD1DVS9_CULPP</name>
<comment type="caution">
    <text evidence="3">The sequence shown here is derived from an EMBL/GenBank/DDBJ whole genome shotgun (WGS) entry which is preliminary data.</text>
</comment>
<organism evidence="3 4">
    <name type="scientific">Culex pipiens pipiens</name>
    <name type="common">Northern house mosquito</name>
    <dbReference type="NCBI Taxonomy" id="38569"/>
    <lineage>
        <taxon>Eukaryota</taxon>
        <taxon>Metazoa</taxon>
        <taxon>Ecdysozoa</taxon>
        <taxon>Arthropoda</taxon>
        <taxon>Hexapoda</taxon>
        <taxon>Insecta</taxon>
        <taxon>Pterygota</taxon>
        <taxon>Neoptera</taxon>
        <taxon>Endopterygota</taxon>
        <taxon>Diptera</taxon>
        <taxon>Nematocera</taxon>
        <taxon>Culicoidea</taxon>
        <taxon>Culicidae</taxon>
        <taxon>Culicinae</taxon>
        <taxon>Culicini</taxon>
        <taxon>Culex</taxon>
        <taxon>Culex</taxon>
    </lineage>
</organism>
<accession>A0ABD1DVS9</accession>
<feature type="chain" id="PRO_5044742936" description="C-type lectin domain-containing protein" evidence="1">
    <location>
        <begin position="26"/>
        <end position="165"/>
    </location>
</feature>
<reference evidence="3 4" key="1">
    <citation type="submission" date="2024-05" db="EMBL/GenBank/DDBJ databases">
        <title>Culex pipiens pipiens assembly and annotation.</title>
        <authorList>
            <person name="Alout H."/>
            <person name="Durand T."/>
        </authorList>
    </citation>
    <scope>NUCLEOTIDE SEQUENCE [LARGE SCALE GENOMIC DNA]</scope>
    <source>
        <strain evidence="3">HA-2024</strain>
        <tissue evidence="3">Whole body</tissue>
    </source>
</reference>
<dbReference type="Gene3D" id="3.10.100.10">
    <property type="entry name" value="Mannose-Binding Protein A, subunit A"/>
    <property type="match status" value="1"/>
</dbReference>
<feature type="domain" description="C-type lectin" evidence="2">
    <location>
        <begin position="31"/>
        <end position="153"/>
    </location>
</feature>
<dbReference type="InterPro" id="IPR001304">
    <property type="entry name" value="C-type_lectin-like"/>
</dbReference>
<dbReference type="EMBL" id="JBEHCU010001097">
    <property type="protein sequence ID" value="KAL1403830.1"/>
    <property type="molecule type" value="Genomic_DNA"/>
</dbReference>
<dbReference type="PROSITE" id="PS50041">
    <property type="entry name" value="C_TYPE_LECTIN_2"/>
    <property type="match status" value="1"/>
</dbReference>
<evidence type="ECO:0000313" key="3">
    <source>
        <dbReference type="EMBL" id="KAL1403830.1"/>
    </source>
</evidence>
<dbReference type="InterPro" id="IPR016186">
    <property type="entry name" value="C-type_lectin-like/link_sf"/>
</dbReference>